<evidence type="ECO:0008006" key="3">
    <source>
        <dbReference type="Google" id="ProtNLM"/>
    </source>
</evidence>
<organism evidence="1 2">
    <name type="scientific">Lutibacter flavus</name>
    <dbReference type="NCBI Taxonomy" id="691689"/>
    <lineage>
        <taxon>Bacteria</taxon>
        <taxon>Pseudomonadati</taxon>
        <taxon>Bacteroidota</taxon>
        <taxon>Flavobacteriia</taxon>
        <taxon>Flavobacteriales</taxon>
        <taxon>Flavobacteriaceae</taxon>
        <taxon>Lutibacter</taxon>
    </lineage>
</organism>
<reference evidence="2" key="1">
    <citation type="submission" date="2017-06" db="EMBL/GenBank/DDBJ databases">
        <authorList>
            <person name="Varghese N."/>
            <person name="Submissions S."/>
        </authorList>
    </citation>
    <scope>NUCLEOTIDE SEQUENCE [LARGE SCALE GENOMIC DNA]</scope>
    <source>
        <strain evidence="2">DSM 27993</strain>
    </source>
</reference>
<protein>
    <recommendedName>
        <fullName evidence="3">NIPSNAP protein</fullName>
    </recommendedName>
</protein>
<evidence type="ECO:0000313" key="1">
    <source>
        <dbReference type="EMBL" id="SNR63022.1"/>
    </source>
</evidence>
<dbReference type="OrthoDB" id="1445639at2"/>
<sequence>MKTIERILLGFLLITFTFTSVAQEKEEYKPVYITITTGHWNSDPDTDYTDWLKTEQEYFNKVTKKNDLIIGSGYYTHYFTPDNSEILFVSVYQNWEDLENASGITDRLIEEGWPDKDKREAFFKKQSSYYSAMHSDEIYQTTKFRKPLKTESKKPLIYYVKRNKLGEGGKGFNEYFENITMKNSFLRGYYTHRHRWGANSRDMIEVFVFDKLSDIEGSFDETQKLVEAYWPDKDKRKAFFKSYSKIFSGHGDYIYQNVPELAK</sequence>
<dbReference type="Proteomes" id="UP000198412">
    <property type="component" value="Unassembled WGS sequence"/>
</dbReference>
<name>A0A238XWD0_9FLAO</name>
<accession>A0A238XWD0</accession>
<dbReference type="EMBL" id="FZNX01000003">
    <property type="protein sequence ID" value="SNR63022.1"/>
    <property type="molecule type" value="Genomic_DNA"/>
</dbReference>
<keyword evidence="2" id="KW-1185">Reference proteome</keyword>
<proteinExistence type="predicted"/>
<dbReference type="RefSeq" id="WP_089378441.1">
    <property type="nucleotide sequence ID" value="NZ_FZNX01000003.1"/>
</dbReference>
<evidence type="ECO:0000313" key="2">
    <source>
        <dbReference type="Proteomes" id="UP000198412"/>
    </source>
</evidence>
<gene>
    <name evidence="1" type="ORF">SAMN04488111_2163</name>
</gene>
<dbReference type="AlphaFoldDB" id="A0A238XWD0"/>